<dbReference type="Gene3D" id="3.20.20.190">
    <property type="entry name" value="Phosphatidylinositol (PI) phosphodiesterase"/>
    <property type="match status" value="1"/>
</dbReference>
<name>A0A8S3YLI2_9EUPU</name>
<dbReference type="InterPro" id="IPR000909">
    <property type="entry name" value="PLipase_C_PInositol-sp_X_dom"/>
</dbReference>
<proteinExistence type="predicted"/>
<organism evidence="3 4">
    <name type="scientific">Candidula unifasciata</name>
    <dbReference type="NCBI Taxonomy" id="100452"/>
    <lineage>
        <taxon>Eukaryota</taxon>
        <taxon>Metazoa</taxon>
        <taxon>Spiralia</taxon>
        <taxon>Lophotrochozoa</taxon>
        <taxon>Mollusca</taxon>
        <taxon>Gastropoda</taxon>
        <taxon>Heterobranchia</taxon>
        <taxon>Euthyneura</taxon>
        <taxon>Panpulmonata</taxon>
        <taxon>Eupulmonata</taxon>
        <taxon>Stylommatophora</taxon>
        <taxon>Helicina</taxon>
        <taxon>Helicoidea</taxon>
        <taxon>Geomitridae</taxon>
        <taxon>Candidula</taxon>
    </lineage>
</organism>
<gene>
    <name evidence="3" type="ORF">CUNI_LOCUS774</name>
</gene>
<reference evidence="3" key="1">
    <citation type="submission" date="2021-04" db="EMBL/GenBank/DDBJ databases">
        <authorList>
            <consortium name="Molecular Ecology Group"/>
        </authorList>
    </citation>
    <scope>NUCLEOTIDE SEQUENCE</scope>
</reference>
<keyword evidence="4" id="KW-1185">Reference proteome</keyword>
<accession>A0A8S3YLI2</accession>
<dbReference type="SUPFAM" id="SSF51695">
    <property type="entry name" value="PLC-like phosphodiesterases"/>
    <property type="match status" value="1"/>
</dbReference>
<feature type="region of interest" description="Disordered" evidence="1">
    <location>
        <begin position="1"/>
        <end position="23"/>
    </location>
</feature>
<dbReference type="GO" id="GO:0006629">
    <property type="term" value="P:lipid metabolic process"/>
    <property type="evidence" value="ECO:0007669"/>
    <property type="project" value="InterPro"/>
</dbReference>
<dbReference type="EMBL" id="CAJHNH020000088">
    <property type="protein sequence ID" value="CAG5115216.1"/>
    <property type="molecule type" value="Genomic_DNA"/>
</dbReference>
<dbReference type="InterPro" id="IPR017946">
    <property type="entry name" value="PLC-like_Pdiesterase_TIM-brl"/>
</dbReference>
<dbReference type="PANTHER" id="PTHR13593:SF113">
    <property type="entry name" value="SI:DKEY-266F7.9"/>
    <property type="match status" value="1"/>
</dbReference>
<evidence type="ECO:0000256" key="1">
    <source>
        <dbReference type="SAM" id="MobiDB-lite"/>
    </source>
</evidence>
<dbReference type="GO" id="GO:0008081">
    <property type="term" value="F:phosphoric diester hydrolase activity"/>
    <property type="evidence" value="ECO:0007669"/>
    <property type="project" value="InterPro"/>
</dbReference>
<dbReference type="AlphaFoldDB" id="A0A8S3YLI2"/>
<dbReference type="OrthoDB" id="1046782at2759"/>
<dbReference type="PANTHER" id="PTHR13593">
    <property type="match status" value="1"/>
</dbReference>
<dbReference type="Proteomes" id="UP000678393">
    <property type="component" value="Unassembled WGS sequence"/>
</dbReference>
<evidence type="ECO:0000313" key="3">
    <source>
        <dbReference type="EMBL" id="CAG5115216.1"/>
    </source>
</evidence>
<dbReference type="PROSITE" id="PS50007">
    <property type="entry name" value="PIPLC_X_DOMAIN"/>
    <property type="match status" value="1"/>
</dbReference>
<feature type="non-terminal residue" evidence="3">
    <location>
        <position position="267"/>
    </location>
</feature>
<evidence type="ECO:0000259" key="2">
    <source>
        <dbReference type="SMART" id="SM00148"/>
    </source>
</evidence>
<evidence type="ECO:0000313" key="4">
    <source>
        <dbReference type="Proteomes" id="UP000678393"/>
    </source>
</evidence>
<dbReference type="SMART" id="SM00148">
    <property type="entry name" value="PLCXc"/>
    <property type="match status" value="1"/>
</dbReference>
<feature type="domain" description="Phosphatidylinositol-specific phospholipase C X" evidence="2">
    <location>
        <begin position="42"/>
        <end position="214"/>
    </location>
</feature>
<comment type="caution">
    <text evidence="3">The sequence shown here is derived from an EMBL/GenBank/DDBJ whole genome shotgun (WGS) entry which is preliminary data.</text>
</comment>
<protein>
    <recommendedName>
        <fullName evidence="2">Phosphatidylinositol-specific phospholipase C X domain-containing protein</fullName>
    </recommendedName>
</protein>
<sequence>MESTLREGEVSSSHGPGDEDVDSAALKPVIKTETWMSSLPPSLHNLPLIKLAIPGTHNSGTFSCCTTLAPDADSAIKLMTRIPNMGGFVDSVILRWAQCQRLNFTQQLLSGIRYFDLRVSTKPDSDEFFLVHTVYAAKVNELIEAVTSFLDSHPREIVLLDFNHFYAMEEEHHVQLITYLIAEFGPKICPRCPIDELTLSNLWVKGHQVIIFYQDKAVEPFEEMWPKQQICTFWPNTDNPETCIERLHKLFNNKEPPAGIPHFRVCQ</sequence>
<dbReference type="InterPro" id="IPR051057">
    <property type="entry name" value="PI-PLC_domain"/>
</dbReference>